<accession>A0A2C9WEF3</accession>
<comment type="cofactor">
    <cofactor evidence="1">
        <name>Mg(2+)</name>
        <dbReference type="ChEBI" id="CHEBI:18420"/>
    </cofactor>
</comment>
<organism evidence="3">
    <name type="scientific">Manihot esculenta</name>
    <name type="common">Cassava</name>
    <name type="synonym">Jatropha manihot</name>
    <dbReference type="NCBI Taxonomy" id="3983"/>
    <lineage>
        <taxon>Eukaryota</taxon>
        <taxon>Viridiplantae</taxon>
        <taxon>Streptophyta</taxon>
        <taxon>Embryophyta</taxon>
        <taxon>Tracheophyta</taxon>
        <taxon>Spermatophyta</taxon>
        <taxon>Magnoliopsida</taxon>
        <taxon>eudicotyledons</taxon>
        <taxon>Gunneridae</taxon>
        <taxon>Pentapetalae</taxon>
        <taxon>rosids</taxon>
        <taxon>fabids</taxon>
        <taxon>Malpighiales</taxon>
        <taxon>Euphorbiaceae</taxon>
        <taxon>Crotonoideae</taxon>
        <taxon>Manihoteae</taxon>
        <taxon>Manihot</taxon>
    </lineage>
</organism>
<name>A0A2C9WEF3_MANES</name>
<dbReference type="GO" id="GO:0010333">
    <property type="term" value="F:terpene synthase activity"/>
    <property type="evidence" value="ECO:0007669"/>
    <property type="project" value="InterPro"/>
</dbReference>
<feature type="domain" description="Terpene synthase N-terminal" evidence="2">
    <location>
        <begin position="25"/>
        <end position="89"/>
    </location>
</feature>
<gene>
    <name evidence="3" type="ORF">MANES_02G086400</name>
</gene>
<dbReference type="Gene3D" id="1.10.600.10">
    <property type="entry name" value="Farnesyl Diphosphate Synthase"/>
    <property type="match status" value="1"/>
</dbReference>
<dbReference type="InterPro" id="IPR008930">
    <property type="entry name" value="Terpenoid_cyclase/PrenylTrfase"/>
</dbReference>
<protein>
    <recommendedName>
        <fullName evidence="2">Terpene synthase N-terminal domain-containing protein</fullName>
    </recommendedName>
</protein>
<sequence>MLDLLYWENKHETVRLLADYPPTVWGYSFASLACHDSEFQSYTEEVELLKEKIKDMLIHYDKNLIQKIELIDLLCRLDVSYHFENEIKHVD</sequence>
<dbReference type="EMBL" id="CM004388">
    <property type="protein sequence ID" value="OAY57302.1"/>
    <property type="molecule type" value="Genomic_DNA"/>
</dbReference>
<dbReference type="InterPro" id="IPR001906">
    <property type="entry name" value="Terpene_synth_N"/>
</dbReference>
<dbReference type="InterPro" id="IPR036965">
    <property type="entry name" value="Terpene_synth_N_sf"/>
</dbReference>
<dbReference type="SUPFAM" id="SSF48239">
    <property type="entry name" value="Terpenoid cyclases/Protein prenyltransferases"/>
    <property type="match status" value="1"/>
</dbReference>
<evidence type="ECO:0000259" key="2">
    <source>
        <dbReference type="Pfam" id="PF01397"/>
    </source>
</evidence>
<evidence type="ECO:0000256" key="1">
    <source>
        <dbReference type="ARBA" id="ARBA00001946"/>
    </source>
</evidence>
<dbReference type="Pfam" id="PF01397">
    <property type="entry name" value="Terpene_synth"/>
    <property type="match status" value="1"/>
</dbReference>
<evidence type="ECO:0000313" key="3">
    <source>
        <dbReference type="EMBL" id="OAY57302.1"/>
    </source>
</evidence>
<dbReference type="AlphaFoldDB" id="A0A2C9WEF3"/>
<dbReference type="InterPro" id="IPR008949">
    <property type="entry name" value="Isoprenoid_synthase_dom_sf"/>
</dbReference>
<dbReference type="Gene3D" id="1.50.10.130">
    <property type="entry name" value="Terpene synthase, N-terminal domain"/>
    <property type="match status" value="1"/>
</dbReference>
<proteinExistence type="predicted"/>
<reference evidence="3" key="1">
    <citation type="submission" date="2016-02" db="EMBL/GenBank/DDBJ databases">
        <title>WGS assembly of Manihot esculenta.</title>
        <authorList>
            <person name="Bredeson J.V."/>
            <person name="Prochnik S.E."/>
            <person name="Lyons J.B."/>
            <person name="Schmutz J."/>
            <person name="Grimwood J."/>
            <person name="Vrebalov J."/>
            <person name="Bart R.S."/>
            <person name="Amuge T."/>
            <person name="Ferguson M.E."/>
            <person name="Green R."/>
            <person name="Putnam N."/>
            <person name="Stites J."/>
            <person name="Rounsley S."/>
            <person name="Rokhsar D.S."/>
        </authorList>
    </citation>
    <scope>NUCLEOTIDE SEQUENCE [LARGE SCALE GENOMIC DNA]</scope>
    <source>
        <tissue evidence="3">Leaf</tissue>
    </source>
</reference>